<dbReference type="EMBL" id="CAJNYT010001999">
    <property type="protein sequence ID" value="CAF3441894.1"/>
    <property type="molecule type" value="Genomic_DNA"/>
</dbReference>
<sequence length="125" mass="13632">MSETITTTYHSTIYSKKRSVVDVVGNTSTSSFSFGPSCNLDVLRSSIISSSSDAQNVTEPIVFSSPDAQDVTEPIVFSSPDAQDVTEPNRVDLIGHEDTVHDRTTPDNGDYDIDPLRQIMSLMTT</sequence>
<protein>
    <submittedName>
        <fullName evidence="1">Uncharacterized protein</fullName>
    </submittedName>
</protein>
<organism evidence="1 2">
    <name type="scientific">Rotaria socialis</name>
    <dbReference type="NCBI Taxonomy" id="392032"/>
    <lineage>
        <taxon>Eukaryota</taxon>
        <taxon>Metazoa</taxon>
        <taxon>Spiralia</taxon>
        <taxon>Gnathifera</taxon>
        <taxon>Rotifera</taxon>
        <taxon>Eurotatoria</taxon>
        <taxon>Bdelloidea</taxon>
        <taxon>Philodinida</taxon>
        <taxon>Philodinidae</taxon>
        <taxon>Rotaria</taxon>
    </lineage>
</organism>
<accession>A0A818DB09</accession>
<name>A0A818DB09_9BILA</name>
<evidence type="ECO:0000313" key="1">
    <source>
        <dbReference type="EMBL" id="CAF3441894.1"/>
    </source>
</evidence>
<reference evidence="1" key="1">
    <citation type="submission" date="2021-02" db="EMBL/GenBank/DDBJ databases">
        <authorList>
            <person name="Nowell W R."/>
        </authorList>
    </citation>
    <scope>NUCLEOTIDE SEQUENCE</scope>
</reference>
<evidence type="ECO:0000313" key="2">
    <source>
        <dbReference type="Proteomes" id="UP000663872"/>
    </source>
</evidence>
<comment type="caution">
    <text evidence="1">The sequence shown here is derived from an EMBL/GenBank/DDBJ whole genome shotgun (WGS) entry which is preliminary data.</text>
</comment>
<dbReference type="Proteomes" id="UP000663872">
    <property type="component" value="Unassembled WGS sequence"/>
</dbReference>
<gene>
    <name evidence="1" type="ORF">GRG538_LOCUS13551</name>
</gene>
<dbReference type="AlphaFoldDB" id="A0A818DB09"/>
<proteinExistence type="predicted"/>
<feature type="non-terminal residue" evidence="1">
    <location>
        <position position="125"/>
    </location>
</feature>